<dbReference type="PANTHER" id="PTHR34475:SF1">
    <property type="entry name" value="CYTOSKELETON PROTEIN RODZ"/>
    <property type="match status" value="1"/>
</dbReference>
<dbReference type="STRING" id="690567.1813"/>
<dbReference type="Gene3D" id="1.10.260.40">
    <property type="entry name" value="lambda repressor-like DNA-binding domains"/>
    <property type="match status" value="1"/>
</dbReference>
<name>A0A0E4GB22_9FIRM</name>
<dbReference type="InterPro" id="IPR010982">
    <property type="entry name" value="Lambda_DNA-bd_dom_sf"/>
</dbReference>
<sequence length="252" mass="28706">MAEFGKKLREAREQQGFSIEDVEEETKIRKLYIKALEDEEFSVLPPLVYANGFVKSYASFLNLNPEELSGEFKELVMQHEDFEELPPMPVTPPPKEPLMNKMPVRNIFLAAVFLIVAIWAGNFLVTYFTGDTDQPDVNKPPVEENRVEPPRQGENSTPAPVPPSVIDEFKLTVKIKPQQKSWILIKADGQEVYQGILTENQEQSFTAKDLLYIKAGNAGAVEIYINEKLQEPLGGVGEVWEKEFKNDDYRKQ</sequence>
<dbReference type="Pfam" id="PF13413">
    <property type="entry name" value="HTH_25"/>
    <property type="match status" value="1"/>
</dbReference>
<dbReference type="RefSeq" id="WP_046497933.1">
    <property type="nucleotide sequence ID" value="NZ_CGIH01000029.1"/>
</dbReference>
<proteinExistence type="predicted"/>
<dbReference type="InterPro" id="IPR001387">
    <property type="entry name" value="Cro/C1-type_HTH"/>
</dbReference>
<protein>
    <recommendedName>
        <fullName evidence="3">Cytoskeleton protein RodZ-like C-terminal domain-containing protein</fullName>
    </recommendedName>
</protein>
<dbReference type="AlphaFoldDB" id="A0A0E4GB22"/>
<dbReference type="SUPFAM" id="SSF47413">
    <property type="entry name" value="lambda repressor-like DNA-binding domains"/>
    <property type="match status" value="1"/>
</dbReference>
<accession>A0A0E4GB22</accession>
<gene>
    <name evidence="4" type="ORF">1813</name>
</gene>
<dbReference type="Proteomes" id="UP000045545">
    <property type="component" value="Unassembled WGS sequence"/>
</dbReference>
<evidence type="ECO:0000313" key="4">
    <source>
        <dbReference type="EMBL" id="CFX75968.1"/>
    </source>
</evidence>
<dbReference type="CDD" id="cd00093">
    <property type="entry name" value="HTH_XRE"/>
    <property type="match status" value="1"/>
</dbReference>
<feature type="transmembrane region" description="Helical" evidence="2">
    <location>
        <begin position="107"/>
        <end position="128"/>
    </location>
</feature>
<dbReference type="OrthoDB" id="9797543at2"/>
<keyword evidence="2" id="KW-0472">Membrane</keyword>
<reference evidence="4 5" key="1">
    <citation type="submission" date="2015-03" db="EMBL/GenBank/DDBJ databases">
        <authorList>
            <person name="Murphy D."/>
        </authorList>
    </citation>
    <scope>NUCLEOTIDE SEQUENCE [LARGE SCALE GENOMIC DNA]</scope>
    <source>
        <strain evidence="4 5">OL-4</strain>
    </source>
</reference>
<dbReference type="Pfam" id="PF13464">
    <property type="entry name" value="RodZ_C"/>
    <property type="match status" value="1"/>
</dbReference>
<feature type="domain" description="Cytoskeleton protein RodZ-like C-terminal" evidence="3">
    <location>
        <begin position="175"/>
        <end position="239"/>
    </location>
</feature>
<dbReference type="EMBL" id="CGIH01000029">
    <property type="protein sequence ID" value="CFX75968.1"/>
    <property type="molecule type" value="Genomic_DNA"/>
</dbReference>
<organism evidence="4 5">
    <name type="scientific">Syntrophomonas zehnderi OL-4</name>
    <dbReference type="NCBI Taxonomy" id="690567"/>
    <lineage>
        <taxon>Bacteria</taxon>
        <taxon>Bacillati</taxon>
        <taxon>Bacillota</taxon>
        <taxon>Clostridia</taxon>
        <taxon>Eubacteriales</taxon>
        <taxon>Syntrophomonadaceae</taxon>
        <taxon>Syntrophomonas</taxon>
    </lineage>
</organism>
<evidence type="ECO:0000256" key="2">
    <source>
        <dbReference type="SAM" id="Phobius"/>
    </source>
</evidence>
<dbReference type="PANTHER" id="PTHR34475">
    <property type="match status" value="1"/>
</dbReference>
<dbReference type="InterPro" id="IPR025194">
    <property type="entry name" value="RodZ-like_C"/>
</dbReference>
<keyword evidence="5" id="KW-1185">Reference proteome</keyword>
<dbReference type="InterPro" id="IPR050400">
    <property type="entry name" value="Bact_Cytoskel_RodZ"/>
</dbReference>
<evidence type="ECO:0000259" key="3">
    <source>
        <dbReference type="Pfam" id="PF13464"/>
    </source>
</evidence>
<keyword evidence="2" id="KW-0812">Transmembrane</keyword>
<evidence type="ECO:0000313" key="5">
    <source>
        <dbReference type="Proteomes" id="UP000045545"/>
    </source>
</evidence>
<feature type="compositionally biased region" description="Basic and acidic residues" evidence="1">
    <location>
        <begin position="141"/>
        <end position="151"/>
    </location>
</feature>
<keyword evidence="2" id="KW-1133">Transmembrane helix</keyword>
<dbReference type="GO" id="GO:0003677">
    <property type="term" value="F:DNA binding"/>
    <property type="evidence" value="ECO:0007669"/>
    <property type="project" value="InterPro"/>
</dbReference>
<feature type="region of interest" description="Disordered" evidence="1">
    <location>
        <begin position="134"/>
        <end position="163"/>
    </location>
</feature>
<evidence type="ECO:0000256" key="1">
    <source>
        <dbReference type="SAM" id="MobiDB-lite"/>
    </source>
</evidence>